<dbReference type="GO" id="GO:0008199">
    <property type="term" value="F:ferric iron binding"/>
    <property type="evidence" value="ECO:0007669"/>
    <property type="project" value="InterPro"/>
</dbReference>
<dbReference type="AlphaFoldDB" id="A0AAN0NLF4"/>
<reference evidence="5" key="1">
    <citation type="submission" date="2024-08" db="EMBL/GenBank/DDBJ databases">
        <title>Phylogenomic analyses of a clade within the roseobacter group suggest taxonomic reassignments of species of the genera Aestuariivita, Citreicella, Loktanella, Nautella, Pelagibaca, Ruegeria, Thalassobius, Thiobacimonas and Tropicibacter, and the proposal o.</title>
        <authorList>
            <person name="Jeon C.O."/>
        </authorList>
    </citation>
    <scope>NUCLEOTIDE SEQUENCE</scope>
    <source>
        <strain evidence="5">SS1-5</strain>
    </source>
</reference>
<dbReference type="InterPro" id="IPR024756">
    <property type="entry name" value="PCDO_beta_N"/>
</dbReference>
<protein>
    <submittedName>
        <fullName evidence="5">Protocatechuate 3,4-dioxygenase subunit beta</fullName>
        <ecNumber evidence="5">1.13.11.3</ecNumber>
    </submittedName>
</protein>
<evidence type="ECO:0000313" key="5">
    <source>
        <dbReference type="EMBL" id="WZU68907.2"/>
    </source>
</evidence>
<dbReference type="InterPro" id="IPR012785">
    <property type="entry name" value="Protocat_dOase_b"/>
</dbReference>
<dbReference type="Pfam" id="PF00775">
    <property type="entry name" value="Dioxygenase_C"/>
    <property type="match status" value="1"/>
</dbReference>
<accession>A0AAN0NLF4</accession>
<comment type="similarity">
    <text evidence="1">Belongs to the intradiol ring-cleavage dioxygenase family.</text>
</comment>
<keyword evidence="6" id="KW-1185">Reference proteome</keyword>
<dbReference type="PANTHER" id="PTHR33711">
    <property type="entry name" value="DIOXYGENASE, PUTATIVE (AFU_ORTHOLOGUE AFUA_2G02910)-RELATED"/>
    <property type="match status" value="1"/>
</dbReference>
<keyword evidence="2" id="KW-0223">Dioxygenase</keyword>
<proteinExistence type="inferred from homology"/>
<sequence length="235" mass="26089">MARDRDWQPAALTPDYKTTILRSPHAPLLHMPTALPEETGPVFGHDVLQPRDDDLILNYGAEGQAAIGPRILVHGVVADQNGRPLPDTLIEIWQANAAGRYRHHNDGYLAPLDPHFGGCGRVMTDTHGAYTFRTIQPGAYPWPNGPNAWRPAHIHLSILGPSFAQRLITQFYFEGDPLIPLCPIVNSLGNPAAVDRLTARLDMDRAVPMDMLAYRFDITLRGRHQTPFENRTAGL</sequence>
<dbReference type="Gene3D" id="2.60.130.10">
    <property type="entry name" value="Aromatic compound dioxygenase"/>
    <property type="match status" value="1"/>
</dbReference>
<dbReference type="Proteomes" id="UP001470809">
    <property type="component" value="Chromosome"/>
</dbReference>
<feature type="domain" description="Intradiol ring-cleavage dioxygenases" evidence="4">
    <location>
        <begin position="73"/>
        <end position="101"/>
    </location>
</feature>
<dbReference type="RefSeq" id="WP_373635803.1">
    <property type="nucleotide sequence ID" value="NZ_CP151767.2"/>
</dbReference>
<dbReference type="GO" id="GO:0018578">
    <property type="term" value="F:protocatechuate 3,4-dioxygenase activity"/>
    <property type="evidence" value="ECO:0007669"/>
    <property type="project" value="UniProtKB-EC"/>
</dbReference>
<dbReference type="KEGG" id="yrh:AABB31_08615"/>
<dbReference type="InterPro" id="IPR015889">
    <property type="entry name" value="Intradiol_dOase_core"/>
</dbReference>
<dbReference type="NCBIfam" id="TIGR02422">
    <property type="entry name" value="protocat_beta"/>
    <property type="match status" value="1"/>
</dbReference>
<dbReference type="GO" id="GO:0019619">
    <property type="term" value="P:3,4-dihydroxybenzoate catabolic process"/>
    <property type="evidence" value="ECO:0007669"/>
    <property type="project" value="InterPro"/>
</dbReference>
<dbReference type="InterPro" id="IPR000627">
    <property type="entry name" value="Intradiol_dOase_C"/>
</dbReference>
<dbReference type="EMBL" id="CP151767">
    <property type="protein sequence ID" value="WZU68907.2"/>
    <property type="molecule type" value="Genomic_DNA"/>
</dbReference>
<gene>
    <name evidence="5" type="primary">pcaH</name>
    <name evidence="5" type="ORF">AABB31_08615</name>
</gene>
<evidence type="ECO:0000256" key="2">
    <source>
        <dbReference type="ARBA" id="ARBA00022964"/>
    </source>
</evidence>
<name>A0AAN0NLF4_9RHOB</name>
<organism evidence="5 6">
    <name type="scientific">Yoonia rhodophyticola</name>
    <dbReference type="NCBI Taxonomy" id="3137370"/>
    <lineage>
        <taxon>Bacteria</taxon>
        <taxon>Pseudomonadati</taxon>
        <taxon>Pseudomonadota</taxon>
        <taxon>Alphaproteobacteria</taxon>
        <taxon>Rhodobacterales</taxon>
        <taxon>Paracoccaceae</taxon>
        <taxon>Yoonia</taxon>
    </lineage>
</organism>
<dbReference type="EC" id="1.13.11.3" evidence="5"/>
<dbReference type="SUPFAM" id="SSF49482">
    <property type="entry name" value="Aromatic compound dioxygenase"/>
    <property type="match status" value="1"/>
</dbReference>
<evidence type="ECO:0000259" key="4">
    <source>
        <dbReference type="PROSITE" id="PS00083"/>
    </source>
</evidence>
<dbReference type="InterPro" id="IPR050770">
    <property type="entry name" value="Intradiol_RC_Dioxygenase"/>
</dbReference>
<evidence type="ECO:0000313" key="6">
    <source>
        <dbReference type="Proteomes" id="UP001470809"/>
    </source>
</evidence>
<dbReference type="Pfam" id="PF12391">
    <property type="entry name" value="PCDO_beta_N"/>
    <property type="match status" value="1"/>
</dbReference>
<keyword evidence="3 5" id="KW-0560">Oxidoreductase</keyword>
<dbReference type="PROSITE" id="PS00083">
    <property type="entry name" value="INTRADIOL_DIOXYGENAS"/>
    <property type="match status" value="1"/>
</dbReference>
<dbReference type="PANTHER" id="PTHR33711:SF10">
    <property type="entry name" value="INTRADIOL RING-CLEAVAGE DIOXYGENASES DOMAIN-CONTAINING PROTEIN"/>
    <property type="match status" value="1"/>
</dbReference>
<evidence type="ECO:0000256" key="1">
    <source>
        <dbReference type="ARBA" id="ARBA00007825"/>
    </source>
</evidence>
<evidence type="ECO:0000256" key="3">
    <source>
        <dbReference type="ARBA" id="ARBA00023002"/>
    </source>
</evidence>